<name>A0A839YBG0_9ACTN</name>
<dbReference type="EMBL" id="JACIBU010000001">
    <property type="protein sequence ID" value="MBB3677093.1"/>
    <property type="molecule type" value="Genomic_DNA"/>
</dbReference>
<proteinExistence type="inferred from homology"/>
<keyword evidence="3" id="KW-0413">Isomerase</keyword>
<dbReference type="PROSITE" id="PS00061">
    <property type="entry name" value="ADH_SHORT"/>
    <property type="match status" value="1"/>
</dbReference>
<accession>A0A839YBG0</accession>
<reference evidence="3 4" key="1">
    <citation type="submission" date="2020-08" db="EMBL/GenBank/DDBJ databases">
        <title>Sequencing the genomes of 1000 actinobacteria strains.</title>
        <authorList>
            <person name="Klenk H.-P."/>
        </authorList>
    </citation>
    <scope>NUCLEOTIDE SEQUENCE [LARGE SCALE GENOMIC DNA]</scope>
    <source>
        <strain evidence="3 4">DSM 16678</strain>
    </source>
</reference>
<dbReference type="Proteomes" id="UP000580718">
    <property type="component" value="Unassembled WGS sequence"/>
</dbReference>
<dbReference type="EC" id="5.1.3.2" evidence="3"/>
<sequence>MSGRPPVAVTGGAGFIGSHVTTALVAAGHPVLVVDDLSTGRAANLAGVRDEVELLEADVADPGLSRQLRAFGATVVCHLAAAIDVRASVADPVTDAQRNVVGTVAVLQAAVDAGVGKVVFASSGGSVYGSATPPPVPETAPLAPESPYAASKAAAELWFATFRRLHGLRWTALALANVYGPRQDPAGEAGVISLFADRLLAGEPTTIYGDGSQTRDFVHAADVAAAFRVACGPVGDDRRINIGTGVETTVRELHTVLAGLCGAPDQPRTAPARAGELHRSALDAGLARQLLGWAPAIGLADGLAGTVDWIRSTTPARLAGAGQAAAAARGPLRP</sequence>
<gene>
    <name evidence="3" type="ORF">FHX36_002828</name>
</gene>
<dbReference type="PANTHER" id="PTHR43000">
    <property type="entry name" value="DTDP-D-GLUCOSE 4,6-DEHYDRATASE-RELATED"/>
    <property type="match status" value="1"/>
</dbReference>
<evidence type="ECO:0000256" key="1">
    <source>
        <dbReference type="ARBA" id="ARBA00007637"/>
    </source>
</evidence>
<evidence type="ECO:0000259" key="2">
    <source>
        <dbReference type="Pfam" id="PF01370"/>
    </source>
</evidence>
<dbReference type="Gene3D" id="3.90.25.10">
    <property type="entry name" value="UDP-galactose 4-epimerase, domain 1"/>
    <property type="match status" value="1"/>
</dbReference>
<dbReference type="Pfam" id="PF01370">
    <property type="entry name" value="Epimerase"/>
    <property type="match status" value="1"/>
</dbReference>
<comment type="similarity">
    <text evidence="1">Belongs to the NAD(P)-dependent epimerase/dehydratase family.</text>
</comment>
<evidence type="ECO:0000313" key="3">
    <source>
        <dbReference type="EMBL" id="MBB3677093.1"/>
    </source>
</evidence>
<dbReference type="InterPro" id="IPR001509">
    <property type="entry name" value="Epimerase_deHydtase"/>
</dbReference>
<dbReference type="InterPro" id="IPR036291">
    <property type="entry name" value="NAD(P)-bd_dom_sf"/>
</dbReference>
<organism evidence="3 4">
    <name type="scientific">Modestobacter versicolor</name>
    <dbReference type="NCBI Taxonomy" id="429133"/>
    <lineage>
        <taxon>Bacteria</taxon>
        <taxon>Bacillati</taxon>
        <taxon>Actinomycetota</taxon>
        <taxon>Actinomycetes</taxon>
        <taxon>Geodermatophilales</taxon>
        <taxon>Geodermatophilaceae</taxon>
        <taxon>Modestobacter</taxon>
    </lineage>
</organism>
<dbReference type="GO" id="GO:0003978">
    <property type="term" value="F:UDP-glucose 4-epimerase activity"/>
    <property type="evidence" value="ECO:0007669"/>
    <property type="project" value="UniProtKB-EC"/>
</dbReference>
<evidence type="ECO:0000313" key="4">
    <source>
        <dbReference type="Proteomes" id="UP000580718"/>
    </source>
</evidence>
<dbReference type="InterPro" id="IPR020904">
    <property type="entry name" value="Sc_DH/Rdtase_CS"/>
</dbReference>
<dbReference type="RefSeq" id="WP_183513833.1">
    <property type="nucleotide sequence ID" value="NZ_JACIBU010000001.1"/>
</dbReference>
<comment type="caution">
    <text evidence="3">The sequence shown here is derived from an EMBL/GenBank/DDBJ whole genome shotgun (WGS) entry which is preliminary data.</text>
</comment>
<dbReference type="SUPFAM" id="SSF51735">
    <property type="entry name" value="NAD(P)-binding Rossmann-fold domains"/>
    <property type="match status" value="1"/>
</dbReference>
<dbReference type="Gene3D" id="3.40.50.720">
    <property type="entry name" value="NAD(P)-binding Rossmann-like Domain"/>
    <property type="match status" value="1"/>
</dbReference>
<protein>
    <submittedName>
        <fullName evidence="3">UDP-glucose 4-epimerase</fullName>
        <ecNumber evidence="3">5.1.3.2</ecNumber>
    </submittedName>
</protein>
<feature type="domain" description="NAD-dependent epimerase/dehydratase" evidence="2">
    <location>
        <begin position="7"/>
        <end position="243"/>
    </location>
</feature>
<dbReference type="AlphaFoldDB" id="A0A839YBG0"/>